<proteinExistence type="predicted"/>
<reference evidence="2 3" key="1">
    <citation type="journal article" date="2019" name="Int. J. Syst. Evol. Microbiol.">
        <title>The Global Catalogue of Microorganisms (GCM) 10K type strain sequencing project: providing services to taxonomists for standard genome sequencing and annotation.</title>
        <authorList>
            <consortium name="The Broad Institute Genomics Platform"/>
            <consortium name="The Broad Institute Genome Sequencing Center for Infectious Disease"/>
            <person name="Wu L."/>
            <person name="Ma J."/>
        </authorList>
    </citation>
    <scope>NUCLEOTIDE SEQUENCE [LARGE SCALE GENOMIC DNA]</scope>
    <source>
        <strain evidence="2 3">JCM 15749</strain>
    </source>
</reference>
<feature type="transmembrane region" description="Helical" evidence="1">
    <location>
        <begin position="6"/>
        <end position="27"/>
    </location>
</feature>
<protein>
    <recommendedName>
        <fullName evidence="4">DUF2550 family protein</fullName>
    </recommendedName>
</protein>
<keyword evidence="3" id="KW-1185">Reference proteome</keyword>
<dbReference type="Proteomes" id="UP001501480">
    <property type="component" value="Unassembled WGS sequence"/>
</dbReference>
<sequence length="141" mass="15163">MLEIIGIVLAGLALGVVAVLLTGVVRLRRMRSRHRERLAVIAPTHSAPAALFGLASDGAHQTRGVGTVAMSDTQLMFVQLVPDREVLIERNDITSVQLTRTFMGSTATRDLVVLTWEANGLGDAVALSMDDADGWRSRLDA</sequence>
<evidence type="ECO:0000256" key="1">
    <source>
        <dbReference type="SAM" id="Phobius"/>
    </source>
</evidence>
<accession>A0ABN2VRA3</accession>
<organism evidence="2 3">
    <name type="scientific">Aeromicrobium halocynthiae</name>
    <dbReference type="NCBI Taxonomy" id="560557"/>
    <lineage>
        <taxon>Bacteria</taxon>
        <taxon>Bacillati</taxon>
        <taxon>Actinomycetota</taxon>
        <taxon>Actinomycetes</taxon>
        <taxon>Propionibacteriales</taxon>
        <taxon>Nocardioidaceae</taxon>
        <taxon>Aeromicrobium</taxon>
    </lineage>
</organism>
<evidence type="ECO:0000313" key="2">
    <source>
        <dbReference type="EMBL" id="GAA2069436.1"/>
    </source>
</evidence>
<keyword evidence="1" id="KW-0812">Transmembrane</keyword>
<dbReference type="RefSeq" id="WP_344323310.1">
    <property type="nucleotide sequence ID" value="NZ_BAAAPY010000001.1"/>
</dbReference>
<keyword evidence="1" id="KW-1133">Transmembrane helix</keyword>
<gene>
    <name evidence="2" type="ORF">GCM10009821_02360</name>
</gene>
<comment type="caution">
    <text evidence="2">The sequence shown here is derived from an EMBL/GenBank/DDBJ whole genome shotgun (WGS) entry which is preliminary data.</text>
</comment>
<evidence type="ECO:0000313" key="3">
    <source>
        <dbReference type="Proteomes" id="UP001501480"/>
    </source>
</evidence>
<name>A0ABN2VRA3_9ACTN</name>
<dbReference type="EMBL" id="BAAAPY010000001">
    <property type="protein sequence ID" value="GAA2069436.1"/>
    <property type="molecule type" value="Genomic_DNA"/>
</dbReference>
<keyword evidence="1" id="KW-0472">Membrane</keyword>
<evidence type="ECO:0008006" key="4">
    <source>
        <dbReference type="Google" id="ProtNLM"/>
    </source>
</evidence>